<name>A0ABR1VSC1_9PEZI</name>
<evidence type="ECO:0000313" key="4">
    <source>
        <dbReference type="Proteomes" id="UP001446871"/>
    </source>
</evidence>
<protein>
    <submittedName>
        <fullName evidence="3">Uncharacterized protein</fullName>
    </submittedName>
</protein>
<dbReference type="Proteomes" id="UP001446871">
    <property type="component" value="Unassembled WGS sequence"/>
</dbReference>
<keyword evidence="1" id="KW-1133">Transmembrane helix</keyword>
<keyword evidence="4" id="KW-1185">Reference proteome</keyword>
<accession>A0ABR1VSC1</accession>
<feature type="transmembrane region" description="Helical" evidence="1">
    <location>
        <begin position="110"/>
        <end position="129"/>
    </location>
</feature>
<comment type="caution">
    <text evidence="3">The sequence shown here is derived from an EMBL/GenBank/DDBJ whole genome shotgun (WGS) entry which is preliminary data.</text>
</comment>
<feature type="transmembrane region" description="Helical" evidence="1">
    <location>
        <begin position="44"/>
        <end position="65"/>
    </location>
</feature>
<keyword evidence="1" id="KW-0472">Membrane</keyword>
<sequence>MQASIAIHILVILALSAVSRASSNLGLLLVPVVTLLLADLDGRLVAVVDGAAHVLASLVGVLALLDALAVPVEALLLDVLALLLVLGLVKVAAAGAGAGALALVGLLGGLAHLLAVVVVLLLPVLVVVARARRVAGLAVAGEQDLDRALREVELGGRGAIVLGAPGGQELSIQLRSWSS</sequence>
<gene>
    <name evidence="3" type="ORF">PG996_006147</name>
</gene>
<evidence type="ECO:0000256" key="1">
    <source>
        <dbReference type="SAM" id="Phobius"/>
    </source>
</evidence>
<organism evidence="3 4">
    <name type="scientific">Apiospora saccharicola</name>
    <dbReference type="NCBI Taxonomy" id="335842"/>
    <lineage>
        <taxon>Eukaryota</taxon>
        <taxon>Fungi</taxon>
        <taxon>Dikarya</taxon>
        <taxon>Ascomycota</taxon>
        <taxon>Pezizomycotina</taxon>
        <taxon>Sordariomycetes</taxon>
        <taxon>Xylariomycetidae</taxon>
        <taxon>Amphisphaeriales</taxon>
        <taxon>Apiosporaceae</taxon>
        <taxon>Apiospora</taxon>
    </lineage>
</organism>
<keyword evidence="2" id="KW-0732">Signal</keyword>
<feature type="chain" id="PRO_5045594430" evidence="2">
    <location>
        <begin position="22"/>
        <end position="179"/>
    </location>
</feature>
<keyword evidence="1" id="KW-0812">Transmembrane</keyword>
<feature type="transmembrane region" description="Helical" evidence="1">
    <location>
        <begin position="77"/>
        <end position="104"/>
    </location>
</feature>
<reference evidence="3 4" key="1">
    <citation type="submission" date="2023-01" db="EMBL/GenBank/DDBJ databases">
        <title>Analysis of 21 Apiospora genomes using comparative genomics revels a genus with tremendous synthesis potential of carbohydrate active enzymes and secondary metabolites.</title>
        <authorList>
            <person name="Sorensen T."/>
        </authorList>
    </citation>
    <scope>NUCLEOTIDE SEQUENCE [LARGE SCALE GENOMIC DNA]</scope>
    <source>
        <strain evidence="3 4">CBS 83171</strain>
    </source>
</reference>
<feature type="signal peptide" evidence="2">
    <location>
        <begin position="1"/>
        <end position="21"/>
    </location>
</feature>
<evidence type="ECO:0000313" key="3">
    <source>
        <dbReference type="EMBL" id="KAK8072799.1"/>
    </source>
</evidence>
<proteinExistence type="predicted"/>
<dbReference type="EMBL" id="JAQQWM010000003">
    <property type="protein sequence ID" value="KAK8072799.1"/>
    <property type="molecule type" value="Genomic_DNA"/>
</dbReference>
<evidence type="ECO:0000256" key="2">
    <source>
        <dbReference type="SAM" id="SignalP"/>
    </source>
</evidence>